<gene>
    <name evidence="2" type="ORF">SDC9_198326</name>
</gene>
<dbReference type="InterPro" id="IPR029064">
    <property type="entry name" value="Ribosomal_eL30-like_sf"/>
</dbReference>
<dbReference type="NCBIfam" id="NF004078">
    <property type="entry name" value="PRK05583.1"/>
    <property type="match status" value="1"/>
</dbReference>
<dbReference type="EMBL" id="VSSQ01115105">
    <property type="protein sequence ID" value="MPN50694.1"/>
    <property type="molecule type" value="Genomic_DNA"/>
</dbReference>
<sequence>MDNFLSFLSLSKKAGKAVCGASGAYQSTRSYKARLLIVACDASDNTKKDAYNMAKAKDIKLLEIYTKNELGHATGKDETAMIAITDSEFAKQLLKLSAHN</sequence>
<dbReference type="AlphaFoldDB" id="A0A645IQR4"/>
<protein>
    <recommendedName>
        <fullName evidence="1">Ribosomal protein eL8/eL30/eS12/Gadd45 domain-containing protein</fullName>
    </recommendedName>
</protein>
<comment type="caution">
    <text evidence="2">The sequence shown here is derived from an EMBL/GenBank/DDBJ whole genome shotgun (WGS) entry which is preliminary data.</text>
</comment>
<accession>A0A645IQR4</accession>
<dbReference type="SUPFAM" id="SSF55315">
    <property type="entry name" value="L30e-like"/>
    <property type="match status" value="1"/>
</dbReference>
<evidence type="ECO:0000259" key="1">
    <source>
        <dbReference type="Pfam" id="PF01248"/>
    </source>
</evidence>
<name>A0A645IQR4_9ZZZZ</name>
<evidence type="ECO:0000313" key="2">
    <source>
        <dbReference type="EMBL" id="MPN50694.1"/>
    </source>
</evidence>
<organism evidence="2">
    <name type="scientific">bioreactor metagenome</name>
    <dbReference type="NCBI Taxonomy" id="1076179"/>
    <lineage>
        <taxon>unclassified sequences</taxon>
        <taxon>metagenomes</taxon>
        <taxon>ecological metagenomes</taxon>
    </lineage>
</organism>
<feature type="domain" description="Ribosomal protein eL8/eL30/eS12/Gadd45" evidence="1">
    <location>
        <begin position="6"/>
        <end position="93"/>
    </location>
</feature>
<dbReference type="Pfam" id="PF01248">
    <property type="entry name" value="Ribosomal_L7Ae"/>
    <property type="match status" value="1"/>
</dbReference>
<reference evidence="2" key="1">
    <citation type="submission" date="2019-08" db="EMBL/GenBank/DDBJ databases">
        <authorList>
            <person name="Kucharzyk K."/>
            <person name="Murdoch R.W."/>
            <person name="Higgins S."/>
            <person name="Loffler F."/>
        </authorList>
    </citation>
    <scope>NUCLEOTIDE SEQUENCE</scope>
</reference>
<proteinExistence type="predicted"/>
<dbReference type="InterPro" id="IPR004038">
    <property type="entry name" value="Ribosomal_eL8/eL30/eS12/Gad45"/>
</dbReference>
<dbReference type="Gene3D" id="3.30.1330.30">
    <property type="match status" value="1"/>
</dbReference>